<protein>
    <recommendedName>
        <fullName evidence="1">HTH myb-type domain-containing protein</fullName>
    </recommendedName>
</protein>
<dbReference type="InterPro" id="IPR009057">
    <property type="entry name" value="Homeodomain-like_sf"/>
</dbReference>
<feature type="domain" description="HTH myb-type" evidence="1">
    <location>
        <begin position="1"/>
        <end position="53"/>
    </location>
</feature>
<evidence type="ECO:0000313" key="3">
    <source>
        <dbReference type="EMBL" id="CAL6041334.1"/>
    </source>
</evidence>
<evidence type="ECO:0000313" key="4">
    <source>
        <dbReference type="Proteomes" id="UP001642409"/>
    </source>
</evidence>
<name>A0AA86NFW4_9EUKA</name>
<evidence type="ECO:0000259" key="1">
    <source>
        <dbReference type="PROSITE" id="PS51294"/>
    </source>
</evidence>
<dbReference type="AlphaFoldDB" id="A0AA86NFW4"/>
<dbReference type="EMBL" id="CATOUU010000154">
    <property type="protein sequence ID" value="CAI9918375.1"/>
    <property type="molecule type" value="Genomic_DNA"/>
</dbReference>
<dbReference type="SMART" id="SM00717">
    <property type="entry name" value="SANT"/>
    <property type="match status" value="1"/>
</dbReference>
<dbReference type="EMBL" id="CAXDID020000149">
    <property type="protein sequence ID" value="CAL6041334.1"/>
    <property type="molecule type" value="Genomic_DNA"/>
</dbReference>
<dbReference type="Pfam" id="PF15963">
    <property type="entry name" value="Myb_DNA-bind_7"/>
    <property type="match status" value="1"/>
</dbReference>
<dbReference type="CDD" id="cd00167">
    <property type="entry name" value="SANT"/>
    <property type="match status" value="1"/>
</dbReference>
<organism evidence="2">
    <name type="scientific">Hexamita inflata</name>
    <dbReference type="NCBI Taxonomy" id="28002"/>
    <lineage>
        <taxon>Eukaryota</taxon>
        <taxon>Metamonada</taxon>
        <taxon>Diplomonadida</taxon>
        <taxon>Hexamitidae</taxon>
        <taxon>Hexamitinae</taxon>
        <taxon>Hexamita</taxon>
    </lineage>
</organism>
<reference evidence="3 4" key="2">
    <citation type="submission" date="2024-07" db="EMBL/GenBank/DDBJ databases">
        <authorList>
            <person name="Akdeniz Z."/>
        </authorList>
    </citation>
    <scope>NUCLEOTIDE SEQUENCE [LARGE SCALE GENOMIC DNA]</scope>
</reference>
<proteinExistence type="predicted"/>
<dbReference type="InterPro" id="IPR039467">
    <property type="entry name" value="TFIIIB_B''_Myb"/>
</dbReference>
<dbReference type="Proteomes" id="UP001642409">
    <property type="component" value="Unassembled WGS sequence"/>
</dbReference>
<gene>
    <name evidence="3" type="ORF">HINF_LOCUS38987</name>
    <name evidence="2" type="ORF">HINF_LOCUS6020</name>
</gene>
<accession>A0AA86NFW4</accession>
<dbReference type="PROSITE" id="PS51294">
    <property type="entry name" value="HTH_MYB"/>
    <property type="match status" value="1"/>
</dbReference>
<reference evidence="2" key="1">
    <citation type="submission" date="2023-06" db="EMBL/GenBank/DDBJ databases">
        <authorList>
            <person name="Kurt Z."/>
        </authorList>
    </citation>
    <scope>NUCLEOTIDE SEQUENCE</scope>
</reference>
<keyword evidence="4" id="KW-1185">Reference proteome</keyword>
<dbReference type="InterPro" id="IPR017930">
    <property type="entry name" value="Myb_dom"/>
</dbReference>
<sequence length="92" mass="11374">MTKKCVPWTEEEQQVFFKCLEAYGNDFYSYTYHLNRSHSQIKSHYHNWLKQHLQTTNDVQHKQSRGGKHLKFRSFMEQSFEKQQCDKRQDQW</sequence>
<dbReference type="InterPro" id="IPR001005">
    <property type="entry name" value="SANT/Myb"/>
</dbReference>
<dbReference type="Gene3D" id="1.10.10.60">
    <property type="entry name" value="Homeodomain-like"/>
    <property type="match status" value="1"/>
</dbReference>
<comment type="caution">
    <text evidence="2">The sequence shown here is derived from an EMBL/GenBank/DDBJ whole genome shotgun (WGS) entry which is preliminary data.</text>
</comment>
<evidence type="ECO:0000313" key="2">
    <source>
        <dbReference type="EMBL" id="CAI9918375.1"/>
    </source>
</evidence>
<dbReference type="SUPFAM" id="SSF46689">
    <property type="entry name" value="Homeodomain-like"/>
    <property type="match status" value="1"/>
</dbReference>